<comment type="function">
    <text evidence="13">Microtubule inner protein (MIP) part of the dynein-decorated doublet microtubules (DMTs) in cilia axoneme, which is required for motile cilia beating. May play a role in the control of meiotic division and germ cell differentiation through regulation of pairing and recombination during meiosis. Required for sperm flagella assembly. May play a role in the assembly and function of the outer dynein arm-docking complex (ODA-DC). ODA-DC mediates outer dynein arms (ODA) binding onto the axonemal doublet microtubules.</text>
</comment>
<dbReference type="AlphaFoldDB" id="A0A9Q0MW22"/>
<comment type="caution">
    <text evidence="16">The sequence shown here is derived from an EMBL/GenBank/DDBJ whole genome shotgun (WGS) entry which is preliminary data.</text>
</comment>
<feature type="coiled-coil region" evidence="14">
    <location>
        <begin position="76"/>
        <end position="128"/>
    </location>
</feature>
<evidence type="ECO:0000256" key="12">
    <source>
        <dbReference type="ARBA" id="ARBA00023273"/>
    </source>
</evidence>
<evidence type="ECO:0000256" key="10">
    <source>
        <dbReference type="ARBA" id="ARBA00023242"/>
    </source>
</evidence>
<accession>A0A9Q0MW22</accession>
<evidence type="ECO:0000256" key="13">
    <source>
        <dbReference type="ARBA" id="ARBA00046114"/>
    </source>
</evidence>
<dbReference type="PANTHER" id="PTHR19265">
    <property type="entry name" value="MEIOSIS-SPECIFIC NUCLEAR STRUCTURAL PROTEIN 1"/>
    <property type="match status" value="1"/>
</dbReference>
<evidence type="ECO:0000256" key="2">
    <source>
        <dbReference type="ARBA" id="ARBA00004611"/>
    </source>
</evidence>
<organism evidence="16 17">
    <name type="scientific">Pseudolycoriella hygida</name>
    <dbReference type="NCBI Taxonomy" id="35572"/>
    <lineage>
        <taxon>Eukaryota</taxon>
        <taxon>Metazoa</taxon>
        <taxon>Ecdysozoa</taxon>
        <taxon>Arthropoda</taxon>
        <taxon>Hexapoda</taxon>
        <taxon>Insecta</taxon>
        <taxon>Pterygota</taxon>
        <taxon>Neoptera</taxon>
        <taxon>Endopterygota</taxon>
        <taxon>Diptera</taxon>
        <taxon>Nematocera</taxon>
        <taxon>Sciaroidea</taxon>
        <taxon>Sciaridae</taxon>
        <taxon>Pseudolycoriella</taxon>
    </lineage>
</organism>
<dbReference type="Proteomes" id="UP001151699">
    <property type="component" value="Chromosome X"/>
</dbReference>
<reference evidence="16" key="1">
    <citation type="submission" date="2022-07" db="EMBL/GenBank/DDBJ databases">
        <authorList>
            <person name="Trinca V."/>
            <person name="Uliana J.V.C."/>
            <person name="Torres T.T."/>
            <person name="Ward R.J."/>
            <person name="Monesi N."/>
        </authorList>
    </citation>
    <scope>NUCLEOTIDE SEQUENCE</scope>
    <source>
        <strain evidence="16">HSMRA1968</strain>
        <tissue evidence="16">Whole embryos</tissue>
    </source>
</reference>
<keyword evidence="6" id="KW-0282">Flagellum</keyword>
<dbReference type="InterPro" id="IPR043597">
    <property type="entry name" value="TPH_dom"/>
</dbReference>
<keyword evidence="7 14" id="KW-0175">Coiled coil</keyword>
<proteinExistence type="inferred from homology"/>
<sequence>MAEQKVSDYITTLSEIEAKSHKKALSRRAIQEAEEYLMEAESNRQRELSERQQKRLAEEANYVAEMHERNRLKFIDSKRRQQIRETNQELRELESKLRAAYVSKSIRLQLAEKEAMKLEEMLNVKREQQRLTESQLAYEHEITAIKQKEKDRQIQLRKQLIEQMENKSLENQMMYKEFLQEKHKLDEIVRRIQEEQIAELQEKMFKKESLRRGLEELQRSKQIWKEQEQLQIDEENRRIWKYLQEQQVRNEEAKAVANEKLKHSFALAEKMCAELENIDQEARRREELLLALKIEELNEEAEVKERLNLERIFRRRIEMRIQLEKQKEENLERLVREKNEDAEFRANRLKLLSERDRMDEMTAEKRRRTLMQHYRAVREIMDQREKAREEEKNRLVAEHRYDLEQQDELLKIIEEERLKILKEHAAELIGYFPPGILREGDLARLNI</sequence>
<keyword evidence="5" id="KW-0963">Cytoplasm</keyword>
<comment type="similarity">
    <text evidence="3">Belongs to the MNS1 family.</text>
</comment>
<feature type="domain" description="Trichohyalin-plectin-homology" evidence="15">
    <location>
        <begin position="83"/>
        <end position="433"/>
    </location>
</feature>
<protein>
    <recommendedName>
        <fullName evidence="4">Meiosis-specific nuclear structural protein 1</fullName>
    </recommendedName>
</protein>
<keyword evidence="11" id="KW-0469">Meiosis</keyword>
<evidence type="ECO:0000256" key="6">
    <source>
        <dbReference type="ARBA" id="ARBA00022846"/>
    </source>
</evidence>
<feature type="coiled-coil region" evidence="14">
    <location>
        <begin position="370"/>
        <end position="423"/>
    </location>
</feature>
<evidence type="ECO:0000313" key="16">
    <source>
        <dbReference type="EMBL" id="KAJ6638344.1"/>
    </source>
</evidence>
<evidence type="ECO:0000256" key="14">
    <source>
        <dbReference type="SAM" id="Coils"/>
    </source>
</evidence>
<evidence type="ECO:0000259" key="15">
    <source>
        <dbReference type="Pfam" id="PF13868"/>
    </source>
</evidence>
<dbReference type="GO" id="GO:0005634">
    <property type="term" value="C:nucleus"/>
    <property type="evidence" value="ECO:0007669"/>
    <property type="project" value="UniProtKB-SubCell"/>
</dbReference>
<dbReference type="GO" id="GO:0031514">
    <property type="term" value="C:motile cilium"/>
    <property type="evidence" value="ECO:0007669"/>
    <property type="project" value="TreeGrafter"/>
</dbReference>
<dbReference type="EMBL" id="WJQU01000003">
    <property type="protein sequence ID" value="KAJ6638344.1"/>
    <property type="molecule type" value="Genomic_DNA"/>
</dbReference>
<evidence type="ECO:0000256" key="11">
    <source>
        <dbReference type="ARBA" id="ARBA00023254"/>
    </source>
</evidence>
<feature type="coiled-coil region" evidence="14">
    <location>
        <begin position="23"/>
        <end position="50"/>
    </location>
</feature>
<evidence type="ECO:0000256" key="7">
    <source>
        <dbReference type="ARBA" id="ARBA00023054"/>
    </source>
</evidence>
<comment type="subcellular location">
    <subcellularLocation>
        <location evidence="2">Cytoplasm</location>
        <location evidence="2">Cytoskeleton</location>
        <location evidence="2">Flagellum axoneme</location>
    </subcellularLocation>
    <subcellularLocation>
        <location evidence="1">Nucleus</location>
    </subcellularLocation>
</comment>
<feature type="coiled-coil region" evidence="14">
    <location>
        <begin position="275"/>
        <end position="341"/>
    </location>
</feature>
<dbReference type="GO" id="GO:0044782">
    <property type="term" value="P:cilium organization"/>
    <property type="evidence" value="ECO:0007669"/>
    <property type="project" value="TreeGrafter"/>
</dbReference>
<evidence type="ECO:0000256" key="5">
    <source>
        <dbReference type="ARBA" id="ARBA00022490"/>
    </source>
</evidence>
<evidence type="ECO:0000256" key="3">
    <source>
        <dbReference type="ARBA" id="ARBA00009158"/>
    </source>
</evidence>
<keyword evidence="17" id="KW-1185">Reference proteome</keyword>
<keyword evidence="12" id="KW-0966">Cell projection</keyword>
<evidence type="ECO:0000256" key="4">
    <source>
        <dbReference type="ARBA" id="ARBA00014813"/>
    </source>
</evidence>
<name>A0A9Q0MW22_9DIPT</name>
<dbReference type="OrthoDB" id="197839at2759"/>
<dbReference type="InterPro" id="IPR026504">
    <property type="entry name" value="MNS1"/>
</dbReference>
<evidence type="ECO:0000256" key="1">
    <source>
        <dbReference type="ARBA" id="ARBA00004123"/>
    </source>
</evidence>
<dbReference type="Pfam" id="PF13868">
    <property type="entry name" value="TPH"/>
    <property type="match status" value="1"/>
</dbReference>
<keyword evidence="10" id="KW-0539">Nucleus</keyword>
<gene>
    <name evidence="16" type="primary">mns1</name>
    <name evidence="16" type="ORF">Bhyg_11079</name>
</gene>
<keyword evidence="8" id="KW-0969">Cilium</keyword>
<feature type="coiled-coil region" evidence="14">
    <location>
        <begin position="175"/>
        <end position="245"/>
    </location>
</feature>
<dbReference type="PANTHER" id="PTHR19265:SF0">
    <property type="entry name" value="MEIOSIS-SPECIFIC NUCLEAR STRUCTURAL PROTEIN 1"/>
    <property type="match status" value="1"/>
</dbReference>
<dbReference type="GO" id="GO:0051321">
    <property type="term" value="P:meiotic cell cycle"/>
    <property type="evidence" value="ECO:0007669"/>
    <property type="project" value="UniProtKB-KW"/>
</dbReference>
<evidence type="ECO:0000256" key="9">
    <source>
        <dbReference type="ARBA" id="ARBA00023212"/>
    </source>
</evidence>
<evidence type="ECO:0000256" key="8">
    <source>
        <dbReference type="ARBA" id="ARBA00023069"/>
    </source>
</evidence>
<evidence type="ECO:0000313" key="17">
    <source>
        <dbReference type="Proteomes" id="UP001151699"/>
    </source>
</evidence>
<keyword evidence="9" id="KW-0206">Cytoskeleton</keyword>